<sequence length="114" mass="11925">MQVITPSSSTAARPASVDGTATTFVQSQLYDDASYGGSFFQITNSAACNGSTVYTLNNLGSYGWSGRVSSFKSFSNCTTKVWQGTTPSGASYGFNTNVANLGAMNDKAKSAQMK</sequence>
<evidence type="ECO:0000313" key="2">
    <source>
        <dbReference type="Proteomes" id="UP001321486"/>
    </source>
</evidence>
<gene>
    <name evidence="1" type="ORF">GCM10025867_08690</name>
</gene>
<dbReference type="RefSeq" id="WP_286345587.1">
    <property type="nucleotide sequence ID" value="NZ_AP027732.1"/>
</dbReference>
<organism evidence="1 2">
    <name type="scientific">Frondihabitans sucicola</name>
    <dbReference type="NCBI Taxonomy" id="1268041"/>
    <lineage>
        <taxon>Bacteria</taxon>
        <taxon>Bacillati</taxon>
        <taxon>Actinomycetota</taxon>
        <taxon>Actinomycetes</taxon>
        <taxon>Micrococcales</taxon>
        <taxon>Microbacteriaceae</taxon>
        <taxon>Frondihabitans</taxon>
    </lineage>
</organism>
<protein>
    <submittedName>
        <fullName evidence="1">Uncharacterized protein</fullName>
    </submittedName>
</protein>
<keyword evidence="2" id="KW-1185">Reference proteome</keyword>
<dbReference type="Proteomes" id="UP001321486">
    <property type="component" value="Chromosome"/>
</dbReference>
<accession>A0ABM8GJS1</accession>
<proteinExistence type="predicted"/>
<name>A0ABM8GJS1_9MICO</name>
<dbReference type="EMBL" id="AP027732">
    <property type="protein sequence ID" value="BDZ48628.1"/>
    <property type="molecule type" value="Genomic_DNA"/>
</dbReference>
<evidence type="ECO:0000313" key="1">
    <source>
        <dbReference type="EMBL" id="BDZ48628.1"/>
    </source>
</evidence>
<reference evidence="2" key="1">
    <citation type="journal article" date="2019" name="Int. J. Syst. Evol. Microbiol.">
        <title>The Global Catalogue of Microorganisms (GCM) 10K type strain sequencing project: providing services to taxonomists for standard genome sequencing and annotation.</title>
        <authorList>
            <consortium name="The Broad Institute Genomics Platform"/>
            <consortium name="The Broad Institute Genome Sequencing Center for Infectious Disease"/>
            <person name="Wu L."/>
            <person name="Ma J."/>
        </authorList>
    </citation>
    <scope>NUCLEOTIDE SEQUENCE [LARGE SCALE GENOMIC DNA]</scope>
    <source>
        <strain evidence="2">NBRC 108728</strain>
    </source>
</reference>
<dbReference type="Gene3D" id="2.60.20.10">
    <property type="entry name" value="Crystallins"/>
    <property type="match status" value="1"/>
</dbReference>